<evidence type="ECO:0000256" key="4">
    <source>
        <dbReference type="ARBA" id="ARBA00023136"/>
    </source>
</evidence>
<evidence type="ECO:0000256" key="5">
    <source>
        <dbReference type="SAM" id="Phobius"/>
    </source>
</evidence>
<evidence type="ECO:0000313" key="9">
    <source>
        <dbReference type="Proteomes" id="UP001642484"/>
    </source>
</evidence>
<feature type="transmembrane region" description="Helical" evidence="5">
    <location>
        <begin position="521"/>
        <end position="542"/>
    </location>
</feature>
<keyword evidence="6" id="KW-0732">Signal</keyword>
<comment type="subcellular location">
    <subcellularLocation>
        <location evidence="1">Membrane</location>
        <topology evidence="1">Multi-pass membrane protein</topology>
    </subcellularLocation>
</comment>
<dbReference type="PANTHER" id="PTHR23507">
    <property type="entry name" value="ZGC:174356"/>
    <property type="match status" value="1"/>
</dbReference>
<dbReference type="InterPro" id="IPR020846">
    <property type="entry name" value="MFS_dom"/>
</dbReference>
<keyword evidence="4 5" id="KW-0472">Membrane</keyword>
<dbReference type="InterPro" id="IPR036259">
    <property type="entry name" value="MFS_trans_sf"/>
</dbReference>
<comment type="caution">
    <text evidence="8">The sequence shown here is derived from an EMBL/GenBank/DDBJ whole genome shotgun (WGS) entry which is preliminary data.</text>
</comment>
<feature type="transmembrane region" description="Helical" evidence="5">
    <location>
        <begin position="486"/>
        <end position="506"/>
    </location>
</feature>
<proteinExistence type="predicted"/>
<evidence type="ECO:0000256" key="3">
    <source>
        <dbReference type="ARBA" id="ARBA00022989"/>
    </source>
</evidence>
<evidence type="ECO:0000259" key="7">
    <source>
        <dbReference type="PROSITE" id="PS50850"/>
    </source>
</evidence>
<organism evidence="8 9">
    <name type="scientific">Durusdinium trenchii</name>
    <dbReference type="NCBI Taxonomy" id="1381693"/>
    <lineage>
        <taxon>Eukaryota</taxon>
        <taxon>Sar</taxon>
        <taxon>Alveolata</taxon>
        <taxon>Dinophyceae</taxon>
        <taxon>Suessiales</taxon>
        <taxon>Symbiodiniaceae</taxon>
        <taxon>Durusdinium</taxon>
    </lineage>
</organism>
<dbReference type="Gene3D" id="1.20.1250.20">
    <property type="entry name" value="MFS general substrate transporter like domains"/>
    <property type="match status" value="1"/>
</dbReference>
<dbReference type="Proteomes" id="UP001642484">
    <property type="component" value="Unassembled WGS sequence"/>
</dbReference>
<feature type="signal peptide" evidence="6">
    <location>
        <begin position="1"/>
        <end position="19"/>
    </location>
</feature>
<sequence length="547" mass="60344">MRWSYKLVVFVVICTFAEADTCDDDETSLLKVSLLQNSVNIRSQNHQQYEDQMPRAHHLGQAGRFSNLPLYACLTLCAASLRWFLVSDKGVPAPEISMILIFVFWMSWFQYFSGDPFDAFVESMTQCPWPLPQNGHCPSGSSLQGNVCVPQERSHPDWSLSVHCAQKSVVLSQAARINGINASTSSGISMLTVLIAGVYMDRIGRKPIIRFFLLVSIVVKLLLTLSCFLSWSAFVVIIIVQNVFEVMSAAPMYPALNCMISDLTREDEQKRGDCFSALEMSKNLASLLALVSGYPVLRAHLTSYFPFWASLAVMSTLATAFFWNLPETLVTESPKSSIWKSLIDGLHWVLFKDLFLGQYLIIWATVTLAVNGAWGLSTMYLQSFIGMEQADASLCRAFWFLALLSGSALSAPLMRGGGLYVVHATALLTMSLSWALCGLGGVFPHWAAPLFWAFGVGSFGVAFGVLSPCFGALISSRAPKELQGQIFGLSIVVGTLLGMPLGPLWSQVLFDPSAQNWRATLPWFVSAGLLSFTAVWFSVISWRRSTD</sequence>
<feature type="transmembrane region" description="Helical" evidence="5">
    <location>
        <begin position="450"/>
        <end position="474"/>
    </location>
</feature>
<feature type="transmembrane region" description="Helical" evidence="5">
    <location>
        <begin position="180"/>
        <end position="199"/>
    </location>
</feature>
<keyword evidence="3 5" id="KW-1133">Transmembrane helix</keyword>
<reference evidence="8 9" key="1">
    <citation type="submission" date="2024-02" db="EMBL/GenBank/DDBJ databases">
        <authorList>
            <person name="Chen Y."/>
            <person name="Shah S."/>
            <person name="Dougan E. K."/>
            <person name="Thang M."/>
            <person name="Chan C."/>
        </authorList>
    </citation>
    <scope>NUCLEOTIDE SEQUENCE [LARGE SCALE GENOMIC DNA]</scope>
</reference>
<feature type="transmembrane region" description="Helical" evidence="5">
    <location>
        <begin position="305"/>
        <end position="325"/>
    </location>
</feature>
<feature type="transmembrane region" description="Helical" evidence="5">
    <location>
        <begin position="97"/>
        <end position="114"/>
    </location>
</feature>
<dbReference type="InterPro" id="IPR011701">
    <property type="entry name" value="MFS"/>
</dbReference>
<dbReference type="SUPFAM" id="SSF103473">
    <property type="entry name" value="MFS general substrate transporter"/>
    <property type="match status" value="1"/>
</dbReference>
<feature type="chain" id="PRO_5047083151" description="Major facilitator superfamily (MFS) profile domain-containing protein" evidence="6">
    <location>
        <begin position="20"/>
        <end position="547"/>
    </location>
</feature>
<protein>
    <recommendedName>
        <fullName evidence="7">Major facilitator superfamily (MFS) profile domain-containing protein</fullName>
    </recommendedName>
</protein>
<accession>A0ABP0IM13</accession>
<feature type="transmembrane region" description="Helical" evidence="5">
    <location>
        <begin position="359"/>
        <end position="377"/>
    </location>
</feature>
<evidence type="ECO:0000256" key="6">
    <source>
        <dbReference type="SAM" id="SignalP"/>
    </source>
</evidence>
<feature type="transmembrane region" description="Helical" evidence="5">
    <location>
        <begin position="421"/>
        <end position="444"/>
    </location>
</feature>
<dbReference type="PANTHER" id="PTHR23507:SF1">
    <property type="entry name" value="FI18259P1-RELATED"/>
    <property type="match status" value="1"/>
</dbReference>
<evidence type="ECO:0000256" key="1">
    <source>
        <dbReference type="ARBA" id="ARBA00004141"/>
    </source>
</evidence>
<dbReference type="Pfam" id="PF07690">
    <property type="entry name" value="MFS_1"/>
    <property type="match status" value="1"/>
</dbReference>
<dbReference type="PROSITE" id="PS50850">
    <property type="entry name" value="MFS"/>
    <property type="match status" value="1"/>
</dbReference>
<feature type="domain" description="Major facilitator superfamily (MFS) profile" evidence="7">
    <location>
        <begin position="350"/>
        <end position="547"/>
    </location>
</feature>
<keyword evidence="9" id="KW-1185">Reference proteome</keyword>
<feature type="transmembrane region" description="Helical" evidence="5">
    <location>
        <begin position="397"/>
        <end position="414"/>
    </location>
</feature>
<name>A0ABP0IM13_9DINO</name>
<evidence type="ECO:0000313" key="8">
    <source>
        <dbReference type="EMBL" id="CAK9002439.1"/>
    </source>
</evidence>
<keyword evidence="2 5" id="KW-0812">Transmembrane</keyword>
<gene>
    <name evidence="8" type="ORF">CCMP2556_LOCUS6857</name>
</gene>
<dbReference type="EMBL" id="CAXAMN010003003">
    <property type="protein sequence ID" value="CAK9002439.1"/>
    <property type="molecule type" value="Genomic_DNA"/>
</dbReference>
<feature type="transmembrane region" description="Helical" evidence="5">
    <location>
        <begin position="211"/>
        <end position="244"/>
    </location>
</feature>
<evidence type="ECO:0000256" key="2">
    <source>
        <dbReference type="ARBA" id="ARBA00022692"/>
    </source>
</evidence>